<proteinExistence type="predicted"/>
<keyword evidence="1 3" id="KW-0479">Metal-binding</keyword>
<dbReference type="PROSITE" id="PS50089">
    <property type="entry name" value="ZF_RING_2"/>
    <property type="match status" value="1"/>
</dbReference>
<evidence type="ECO:0000313" key="6">
    <source>
        <dbReference type="Proteomes" id="UP000024404"/>
    </source>
</evidence>
<dbReference type="EnsemblMetazoa" id="OVOC9140.1">
    <property type="protein sequence ID" value="OVOC9140.1"/>
    <property type="gene ID" value="WBGene00245949"/>
</dbReference>
<dbReference type="Proteomes" id="UP000024404">
    <property type="component" value="Unassembled WGS sequence"/>
</dbReference>
<evidence type="ECO:0000256" key="2">
    <source>
        <dbReference type="ARBA" id="ARBA00022833"/>
    </source>
</evidence>
<evidence type="ECO:0000259" key="4">
    <source>
        <dbReference type="PROSITE" id="PS50089"/>
    </source>
</evidence>
<feature type="domain" description="RING-type" evidence="4">
    <location>
        <begin position="114"/>
        <end position="156"/>
    </location>
</feature>
<reference evidence="5" key="2">
    <citation type="submission" date="2022-06" db="UniProtKB">
        <authorList>
            <consortium name="EnsemblMetazoa"/>
        </authorList>
    </citation>
    <scope>IDENTIFICATION</scope>
</reference>
<evidence type="ECO:0000256" key="1">
    <source>
        <dbReference type="ARBA" id="ARBA00022771"/>
    </source>
</evidence>
<dbReference type="OMA" id="LWHQYLS"/>
<evidence type="ECO:0000313" key="5">
    <source>
        <dbReference type="EnsemblMetazoa" id="OVOC9140.1"/>
    </source>
</evidence>
<dbReference type="EMBL" id="CMVM020000255">
    <property type="status" value="NOT_ANNOTATED_CDS"/>
    <property type="molecule type" value="Genomic_DNA"/>
</dbReference>
<dbReference type="SUPFAM" id="SSF57850">
    <property type="entry name" value="RING/U-box"/>
    <property type="match status" value="1"/>
</dbReference>
<accession>A0A8R1Y1Y8</accession>
<sequence length="179" mass="20834">MFIVPNCPPAMELYGSLEMKQYDNHYLNAENLETNKTLEERLQLLGIKNSIIQEKLGVETSSEANNPNKQIIFMMDPLEPINFEKKVQKDDIKVNKRSTRSWLWHQYLSRHGNCSLCERPLNGLYEDVVMLTCAHALHPECAQEMHQNRNGCRRCEIVQGELHHSKWNGKDGRKNCFCC</sequence>
<name>A0A8R1Y1Y8_ONCVO</name>
<organism evidence="5 6">
    <name type="scientific">Onchocerca volvulus</name>
    <dbReference type="NCBI Taxonomy" id="6282"/>
    <lineage>
        <taxon>Eukaryota</taxon>
        <taxon>Metazoa</taxon>
        <taxon>Ecdysozoa</taxon>
        <taxon>Nematoda</taxon>
        <taxon>Chromadorea</taxon>
        <taxon>Rhabditida</taxon>
        <taxon>Spirurina</taxon>
        <taxon>Spiruromorpha</taxon>
        <taxon>Filarioidea</taxon>
        <taxon>Onchocercidae</taxon>
        <taxon>Onchocerca</taxon>
    </lineage>
</organism>
<dbReference type="InterPro" id="IPR001841">
    <property type="entry name" value="Znf_RING"/>
</dbReference>
<keyword evidence="1 3" id="KW-0863">Zinc-finger</keyword>
<keyword evidence="6" id="KW-1185">Reference proteome</keyword>
<protein>
    <submittedName>
        <fullName evidence="5">RING-type domain-containing protein</fullName>
    </submittedName>
</protein>
<keyword evidence="2" id="KW-0862">Zinc</keyword>
<dbReference type="AlphaFoldDB" id="A0A8R1Y1Y8"/>
<evidence type="ECO:0000256" key="3">
    <source>
        <dbReference type="PROSITE-ProRule" id="PRU00175"/>
    </source>
</evidence>
<dbReference type="GO" id="GO:0008270">
    <property type="term" value="F:zinc ion binding"/>
    <property type="evidence" value="ECO:0007669"/>
    <property type="project" value="UniProtKB-KW"/>
</dbReference>
<reference evidence="6" key="1">
    <citation type="submission" date="2013-10" db="EMBL/GenBank/DDBJ databases">
        <title>Genome sequencing of Onchocerca volvulus.</title>
        <authorList>
            <person name="Cotton J."/>
            <person name="Tsai J."/>
            <person name="Stanley E."/>
            <person name="Tracey A."/>
            <person name="Holroyd N."/>
            <person name="Lustigman S."/>
            <person name="Berriman M."/>
        </authorList>
    </citation>
    <scope>NUCLEOTIDE SEQUENCE</scope>
</reference>